<dbReference type="GO" id="GO:0043005">
    <property type="term" value="C:neuron projection"/>
    <property type="evidence" value="ECO:0007669"/>
    <property type="project" value="TreeGrafter"/>
</dbReference>
<evidence type="ECO:0000256" key="7">
    <source>
        <dbReference type="SAM" id="SignalP"/>
    </source>
</evidence>
<dbReference type="InterPro" id="IPR051170">
    <property type="entry name" value="Neural/epithelial_adhesion"/>
</dbReference>
<dbReference type="Gene3D" id="2.60.40.10">
    <property type="entry name" value="Immunoglobulins"/>
    <property type="match status" value="3"/>
</dbReference>
<dbReference type="Pfam" id="PF07679">
    <property type="entry name" value="I-set"/>
    <property type="match status" value="1"/>
</dbReference>
<keyword evidence="10" id="KW-1185">Reference proteome</keyword>
<keyword evidence="1 7" id="KW-0732">Signal</keyword>
<evidence type="ECO:0000259" key="8">
    <source>
        <dbReference type="PROSITE" id="PS50835"/>
    </source>
</evidence>
<evidence type="ECO:0000313" key="9">
    <source>
        <dbReference type="EMBL" id="CAH0101073.1"/>
    </source>
</evidence>
<reference evidence="9" key="1">
    <citation type="submission" date="2021-11" db="EMBL/GenBank/DDBJ databases">
        <authorList>
            <person name="Schell T."/>
        </authorList>
    </citation>
    <scope>NUCLEOTIDE SEQUENCE</scope>
    <source>
        <strain evidence="9">M5</strain>
    </source>
</reference>
<dbReference type="AlphaFoldDB" id="A0A8J2RH42"/>
<keyword evidence="3" id="KW-1015">Disulfide bond</keyword>
<evidence type="ECO:0000256" key="5">
    <source>
        <dbReference type="SAM" id="MobiDB-lite"/>
    </source>
</evidence>
<feature type="domain" description="Ig-like" evidence="8">
    <location>
        <begin position="26"/>
        <end position="121"/>
    </location>
</feature>
<dbReference type="InterPro" id="IPR013098">
    <property type="entry name" value="Ig_I-set"/>
</dbReference>
<evidence type="ECO:0000256" key="2">
    <source>
        <dbReference type="ARBA" id="ARBA00022737"/>
    </source>
</evidence>
<feature type="transmembrane region" description="Helical" evidence="6">
    <location>
        <begin position="465"/>
        <end position="486"/>
    </location>
</feature>
<accession>A0A8J2RH42</accession>
<dbReference type="SMART" id="SM00409">
    <property type="entry name" value="IG"/>
    <property type="match status" value="3"/>
</dbReference>
<evidence type="ECO:0000256" key="6">
    <source>
        <dbReference type="SAM" id="Phobius"/>
    </source>
</evidence>
<evidence type="ECO:0000256" key="1">
    <source>
        <dbReference type="ARBA" id="ARBA00022729"/>
    </source>
</evidence>
<feature type="region of interest" description="Disordered" evidence="5">
    <location>
        <begin position="186"/>
        <end position="208"/>
    </location>
</feature>
<dbReference type="InterPro" id="IPR007110">
    <property type="entry name" value="Ig-like_dom"/>
</dbReference>
<evidence type="ECO:0000256" key="4">
    <source>
        <dbReference type="ARBA" id="ARBA00023319"/>
    </source>
</evidence>
<dbReference type="InterPro" id="IPR036179">
    <property type="entry name" value="Ig-like_dom_sf"/>
</dbReference>
<dbReference type="OrthoDB" id="10012075at2759"/>
<feature type="domain" description="Ig-like" evidence="8">
    <location>
        <begin position="252"/>
        <end position="365"/>
    </location>
</feature>
<dbReference type="PANTHER" id="PTHR12231">
    <property type="entry name" value="CTX-RELATED TYPE I TRANSMEMBRANE PROTEIN"/>
    <property type="match status" value="1"/>
</dbReference>
<dbReference type="SUPFAM" id="SSF48726">
    <property type="entry name" value="Immunoglobulin"/>
    <property type="match status" value="3"/>
</dbReference>
<feature type="compositionally biased region" description="Polar residues" evidence="5">
    <location>
        <begin position="186"/>
        <end position="197"/>
    </location>
</feature>
<feature type="compositionally biased region" description="Basic and acidic residues" evidence="5">
    <location>
        <begin position="198"/>
        <end position="208"/>
    </location>
</feature>
<dbReference type="Pfam" id="PF13927">
    <property type="entry name" value="Ig_3"/>
    <property type="match status" value="1"/>
</dbReference>
<feature type="domain" description="Ig-like" evidence="8">
    <location>
        <begin position="129"/>
        <end position="241"/>
    </location>
</feature>
<evidence type="ECO:0000256" key="3">
    <source>
        <dbReference type="ARBA" id="ARBA00023157"/>
    </source>
</evidence>
<gene>
    <name evidence="9" type="ORF">DGAL_LOCUS3373</name>
</gene>
<dbReference type="Proteomes" id="UP000789390">
    <property type="component" value="Unassembled WGS sequence"/>
</dbReference>
<sequence>MKDIHHLLKSIIIFIFVGITAIKGDPQFTESIQTIQNATVTLGREATLSCVIDNLAEYKSSPSCRELVTHNPRVDVTTSVSVSSTQQSRTWNLLHIRQIKESDQGCYMCQINTMVMKKQLGCIQVQVPPNIVDDENNNVSVNEGDNVTLTCKATGKPVPRIVWRREDVQKLITNNHKWNTTNVISNSDNLQQNSVSSNEERVQETKVDDERGEKLPLYRVTRQMMAFYLCIASNDVPPIVSKRVALNVNFAPLVTTTTNQIAHSALLGIEIRLTCQIESHPPSVNHWMKRDHDNDIKVILPSAKYKMEDENRSRPSNYKTNTTLTIHDIRPDDIRCSFICIAINFMGQTEASIDLQGMVETTTISTITQPTASSTIFSIKTKQDEDNSISVGIQFNNEESLLNNKSHTHNAKKKKHWHHHKEEHRQGNISQSLEQQLKREKISKSTANTNQQLFSNAKGGASISIWFFFFSIIISTLFSTNLPSVLF</sequence>
<dbReference type="PANTHER" id="PTHR12231:SF105">
    <property type="entry name" value="LACHESIN-LIKE PROTEIN"/>
    <property type="match status" value="1"/>
</dbReference>
<keyword evidence="4" id="KW-0393">Immunoglobulin domain</keyword>
<feature type="region of interest" description="Disordered" evidence="5">
    <location>
        <begin position="407"/>
        <end position="433"/>
    </location>
</feature>
<comment type="caution">
    <text evidence="9">The sequence shown here is derived from an EMBL/GenBank/DDBJ whole genome shotgun (WGS) entry which is preliminary data.</text>
</comment>
<proteinExistence type="predicted"/>
<dbReference type="InterPro" id="IPR003599">
    <property type="entry name" value="Ig_sub"/>
</dbReference>
<feature type="chain" id="PRO_5035149008" description="Ig-like domain-containing protein" evidence="7">
    <location>
        <begin position="25"/>
        <end position="487"/>
    </location>
</feature>
<dbReference type="InterPro" id="IPR003598">
    <property type="entry name" value="Ig_sub2"/>
</dbReference>
<dbReference type="EMBL" id="CAKKLH010000050">
    <property type="protein sequence ID" value="CAH0101073.1"/>
    <property type="molecule type" value="Genomic_DNA"/>
</dbReference>
<name>A0A8J2RH42_9CRUS</name>
<keyword evidence="6" id="KW-0812">Transmembrane</keyword>
<feature type="signal peptide" evidence="7">
    <location>
        <begin position="1"/>
        <end position="24"/>
    </location>
</feature>
<organism evidence="9 10">
    <name type="scientific">Daphnia galeata</name>
    <dbReference type="NCBI Taxonomy" id="27404"/>
    <lineage>
        <taxon>Eukaryota</taxon>
        <taxon>Metazoa</taxon>
        <taxon>Ecdysozoa</taxon>
        <taxon>Arthropoda</taxon>
        <taxon>Crustacea</taxon>
        <taxon>Branchiopoda</taxon>
        <taxon>Diplostraca</taxon>
        <taxon>Cladocera</taxon>
        <taxon>Anomopoda</taxon>
        <taxon>Daphniidae</taxon>
        <taxon>Daphnia</taxon>
    </lineage>
</organism>
<protein>
    <recommendedName>
        <fullName evidence="8">Ig-like domain-containing protein</fullName>
    </recommendedName>
</protein>
<dbReference type="SMART" id="SM00408">
    <property type="entry name" value="IGc2"/>
    <property type="match status" value="1"/>
</dbReference>
<keyword evidence="6" id="KW-0472">Membrane</keyword>
<keyword evidence="2" id="KW-0677">Repeat</keyword>
<feature type="compositionally biased region" description="Basic residues" evidence="5">
    <location>
        <begin position="407"/>
        <end position="422"/>
    </location>
</feature>
<dbReference type="PROSITE" id="PS50835">
    <property type="entry name" value="IG_LIKE"/>
    <property type="match status" value="3"/>
</dbReference>
<dbReference type="InterPro" id="IPR013783">
    <property type="entry name" value="Ig-like_fold"/>
</dbReference>
<evidence type="ECO:0000313" key="10">
    <source>
        <dbReference type="Proteomes" id="UP000789390"/>
    </source>
</evidence>
<keyword evidence="6" id="KW-1133">Transmembrane helix</keyword>